<name>A0A6L6YJ62_9BURK</name>
<evidence type="ECO:0000313" key="2">
    <source>
        <dbReference type="Proteomes" id="UP000472580"/>
    </source>
</evidence>
<dbReference type="GO" id="GO:0006084">
    <property type="term" value="P:acetyl-CoA metabolic process"/>
    <property type="evidence" value="ECO:0007669"/>
    <property type="project" value="InterPro"/>
</dbReference>
<dbReference type="RefSeq" id="WP_160336166.1">
    <property type="nucleotide sequence ID" value="NZ_WSRP01000044.1"/>
</dbReference>
<organism evidence="1 2">
    <name type="scientific">Parasutterella muris</name>
    <dbReference type="NCBI Taxonomy" id="2565572"/>
    <lineage>
        <taxon>Bacteria</taxon>
        <taxon>Pseudomonadati</taxon>
        <taxon>Pseudomonadota</taxon>
        <taxon>Betaproteobacteria</taxon>
        <taxon>Burkholderiales</taxon>
        <taxon>Sutterellaceae</taxon>
        <taxon>Parasutterella</taxon>
    </lineage>
</organism>
<accession>A0A6L6YJ62</accession>
<dbReference type="GO" id="GO:0043884">
    <property type="term" value="F:CO-methylating acetyl-CoA synthase activity"/>
    <property type="evidence" value="ECO:0007669"/>
    <property type="project" value="UniProtKB-EC"/>
</dbReference>
<comment type="caution">
    <text evidence="1">The sequence shown here is derived from an EMBL/GenBank/DDBJ whole genome shotgun (WGS) entry which is preliminary data.</text>
</comment>
<dbReference type="Proteomes" id="UP000472580">
    <property type="component" value="Unassembled WGS sequence"/>
</dbReference>
<dbReference type="GO" id="GO:0043885">
    <property type="term" value="F:anaerobic carbon-monoxide dehydrogenase activity"/>
    <property type="evidence" value="ECO:0007669"/>
    <property type="project" value="InterPro"/>
</dbReference>
<dbReference type="SUPFAM" id="SSF56821">
    <property type="entry name" value="Prismane protein-like"/>
    <property type="match status" value="1"/>
</dbReference>
<dbReference type="AlphaFoldDB" id="A0A6L6YJ62"/>
<dbReference type="EMBL" id="WSRP01000044">
    <property type="protein sequence ID" value="MVX57750.1"/>
    <property type="molecule type" value="Genomic_DNA"/>
</dbReference>
<dbReference type="OrthoDB" id="1778246at2"/>
<dbReference type="InterPro" id="IPR011254">
    <property type="entry name" value="Prismane-like_sf"/>
</dbReference>
<gene>
    <name evidence="1" type="ORF">E5987_11195</name>
</gene>
<keyword evidence="2" id="KW-1185">Reference proteome</keyword>
<protein>
    <submittedName>
        <fullName evidence="1">Uncharacterized protein</fullName>
    </submittedName>
</protein>
<dbReference type="InterPro" id="IPR038571">
    <property type="entry name" value="CO_DH/Ac-CoA_synth_bsu_3_sf"/>
</dbReference>
<sequence length="241" mass="26702">MTAAIDIIVSDPKEADLLKGAVFADGTLSEDFARSLETKSNFVLLSDAAIDLGGPGRSAVFLKYDTIAAPDFAAALISDIEAEELGLYLRVSGKNLNDELFYLVVQNFRSFLKATGVMVKGSEDELWVRISKKSPLLSERPLLRLAQLLSKRIKDEFQEVTSVGVLITQGESGSYTRIKKSAETYSKKSETLKAKVWEQRGFNFNECHVLGHCGKCSDKKLCANVRRIGRLSEVQRESEKE</sequence>
<proteinExistence type="predicted"/>
<dbReference type="Gene3D" id="3.30.1650.10">
    <property type="entry name" value="Bifunctional carbon monoxide dehydrogenase/acetyl-coa synthase(codh/acs), Chain M, domain 3"/>
    <property type="match status" value="1"/>
</dbReference>
<evidence type="ECO:0000313" key="1">
    <source>
        <dbReference type="EMBL" id="MVX57750.1"/>
    </source>
</evidence>
<reference evidence="1 2" key="1">
    <citation type="submission" date="2019-12" db="EMBL/GenBank/DDBJ databases">
        <title>Microbes associate with the intestines of laboratory mice.</title>
        <authorList>
            <person name="Navarre W."/>
            <person name="Wong E."/>
        </authorList>
    </citation>
    <scope>NUCLEOTIDE SEQUENCE [LARGE SCALE GENOMIC DNA]</scope>
    <source>
        <strain evidence="1 2">NM82_D38</strain>
    </source>
</reference>